<keyword evidence="1" id="KW-0732">Signal</keyword>
<evidence type="ECO:0000259" key="2">
    <source>
        <dbReference type="Pfam" id="PF04043"/>
    </source>
</evidence>
<dbReference type="SUPFAM" id="SSF101148">
    <property type="entry name" value="Plant invertase/pectin methylesterase inhibitor"/>
    <property type="match status" value="1"/>
</dbReference>
<dbReference type="GO" id="GO:0004857">
    <property type="term" value="F:enzyme inhibitor activity"/>
    <property type="evidence" value="ECO:0007669"/>
    <property type="project" value="InterPro"/>
</dbReference>
<organism evidence="3 4">
    <name type="scientific">Carpinus fangiana</name>
    <dbReference type="NCBI Taxonomy" id="176857"/>
    <lineage>
        <taxon>Eukaryota</taxon>
        <taxon>Viridiplantae</taxon>
        <taxon>Streptophyta</taxon>
        <taxon>Embryophyta</taxon>
        <taxon>Tracheophyta</taxon>
        <taxon>Spermatophyta</taxon>
        <taxon>Magnoliopsida</taxon>
        <taxon>eudicotyledons</taxon>
        <taxon>Gunneridae</taxon>
        <taxon>Pentapetalae</taxon>
        <taxon>rosids</taxon>
        <taxon>fabids</taxon>
        <taxon>Fagales</taxon>
        <taxon>Betulaceae</taxon>
        <taxon>Carpinus</taxon>
    </lineage>
</organism>
<dbReference type="Pfam" id="PF04043">
    <property type="entry name" value="PMEI"/>
    <property type="match status" value="1"/>
</dbReference>
<accession>A0A5N6RQJ0</accession>
<dbReference type="AlphaFoldDB" id="A0A5N6RQJ0"/>
<feature type="chain" id="PRO_5024271689" description="Pectinesterase inhibitor domain-containing protein" evidence="1">
    <location>
        <begin position="30"/>
        <end position="110"/>
    </location>
</feature>
<evidence type="ECO:0000313" key="4">
    <source>
        <dbReference type="Proteomes" id="UP000327013"/>
    </source>
</evidence>
<name>A0A5N6RQJ0_9ROSI</name>
<evidence type="ECO:0000256" key="1">
    <source>
        <dbReference type="SAM" id="SignalP"/>
    </source>
</evidence>
<dbReference type="Proteomes" id="UP000327013">
    <property type="component" value="Chromosome 7"/>
</dbReference>
<dbReference type="OrthoDB" id="1094634at2759"/>
<evidence type="ECO:0000313" key="3">
    <source>
        <dbReference type="EMBL" id="KAE8100390.1"/>
    </source>
</evidence>
<feature type="signal peptide" evidence="1">
    <location>
        <begin position="1"/>
        <end position="29"/>
    </location>
</feature>
<dbReference type="InterPro" id="IPR035513">
    <property type="entry name" value="Invertase/methylesterase_inhib"/>
</dbReference>
<dbReference type="PANTHER" id="PTHR31890">
    <property type="entry name" value="PLANT INVERTASE/PECTIN METHYLESTERASE INHIBITOR SUPERFAMILY PROTEIN"/>
    <property type="match status" value="1"/>
</dbReference>
<reference evidence="3 4" key="1">
    <citation type="submission" date="2019-06" db="EMBL/GenBank/DDBJ databases">
        <title>A chromosomal-level reference genome of Carpinus fangiana (Coryloideae, Betulaceae).</title>
        <authorList>
            <person name="Yang X."/>
            <person name="Wang Z."/>
            <person name="Zhang L."/>
            <person name="Hao G."/>
            <person name="Liu J."/>
            <person name="Yang Y."/>
        </authorList>
    </citation>
    <scope>NUCLEOTIDE SEQUENCE [LARGE SCALE GENOMIC DNA]</scope>
    <source>
        <strain evidence="3">Cfa_2016G</strain>
        <tissue evidence="3">Leaf</tissue>
    </source>
</reference>
<dbReference type="InterPro" id="IPR006501">
    <property type="entry name" value="Pectinesterase_inhib_dom"/>
</dbReference>
<dbReference type="EMBL" id="CM017327">
    <property type="protein sequence ID" value="KAE8100390.1"/>
    <property type="molecule type" value="Genomic_DNA"/>
</dbReference>
<keyword evidence="4" id="KW-1185">Reference proteome</keyword>
<protein>
    <recommendedName>
        <fullName evidence="2">Pectinesterase inhibitor domain-containing protein</fullName>
    </recommendedName>
</protein>
<dbReference type="PANTHER" id="PTHR31890:SF9">
    <property type="entry name" value="PLANT INVERTASE_PECTIN METHYLESTERASE INHIBITOR SUPERFAMILY PROTEIN"/>
    <property type="match status" value="1"/>
</dbReference>
<proteinExistence type="predicted"/>
<feature type="domain" description="Pectinesterase inhibitor" evidence="2">
    <location>
        <begin position="32"/>
        <end position="86"/>
    </location>
</feature>
<sequence>MEYSHARAVMTVALSFLLLLHSLSPTTVATKLVEGVCKKTISYANCVEALDSDSRTLSASNLKDLAKIALGLALSNATESNALVELEEDAVTANYDAKIAGDYAVGCENE</sequence>
<dbReference type="NCBIfam" id="TIGR01614">
    <property type="entry name" value="PME_inhib"/>
    <property type="match status" value="1"/>
</dbReference>
<dbReference type="Gene3D" id="1.20.140.40">
    <property type="entry name" value="Invertase/pectin methylesterase inhibitor family protein"/>
    <property type="match status" value="1"/>
</dbReference>
<gene>
    <name evidence="3" type="ORF">FH972_018296</name>
</gene>